<proteinExistence type="predicted"/>
<feature type="region of interest" description="Disordered" evidence="6">
    <location>
        <begin position="1"/>
        <end position="48"/>
    </location>
</feature>
<accession>A0A674MVM3</accession>
<evidence type="ECO:0000313" key="8">
    <source>
        <dbReference type="Ensembl" id="ENSTRUP00000065259.1"/>
    </source>
</evidence>
<dbReference type="SUPFAM" id="SSF57850">
    <property type="entry name" value="RING/U-box"/>
    <property type="match status" value="1"/>
</dbReference>
<evidence type="ECO:0000313" key="9">
    <source>
        <dbReference type="Proteomes" id="UP000005226"/>
    </source>
</evidence>
<dbReference type="InterPro" id="IPR017907">
    <property type="entry name" value="Znf_RING_CS"/>
</dbReference>
<organism evidence="8 9">
    <name type="scientific">Takifugu rubripes</name>
    <name type="common">Japanese pufferfish</name>
    <name type="synonym">Fugu rubripes</name>
    <dbReference type="NCBI Taxonomy" id="31033"/>
    <lineage>
        <taxon>Eukaryota</taxon>
        <taxon>Metazoa</taxon>
        <taxon>Chordata</taxon>
        <taxon>Craniata</taxon>
        <taxon>Vertebrata</taxon>
        <taxon>Euteleostomi</taxon>
        <taxon>Actinopterygii</taxon>
        <taxon>Neopterygii</taxon>
        <taxon>Teleostei</taxon>
        <taxon>Neoteleostei</taxon>
        <taxon>Acanthomorphata</taxon>
        <taxon>Eupercaria</taxon>
        <taxon>Tetraodontiformes</taxon>
        <taxon>Tetradontoidea</taxon>
        <taxon>Tetraodontidae</taxon>
        <taxon>Takifugu</taxon>
    </lineage>
</organism>
<reference evidence="8" key="2">
    <citation type="submission" date="2025-08" db="UniProtKB">
        <authorList>
            <consortium name="Ensembl"/>
        </authorList>
    </citation>
    <scope>IDENTIFICATION</scope>
</reference>
<feature type="domain" description="RING-type" evidence="7">
    <location>
        <begin position="105"/>
        <end position="159"/>
    </location>
</feature>
<dbReference type="GO" id="GO:0000209">
    <property type="term" value="P:protein polyubiquitination"/>
    <property type="evidence" value="ECO:0007669"/>
    <property type="project" value="InterPro"/>
</dbReference>
<keyword evidence="4" id="KW-0862">Zinc</keyword>
<gene>
    <name evidence="8" type="primary">LOC105416836</name>
</gene>
<reference evidence="8" key="3">
    <citation type="submission" date="2025-09" db="UniProtKB">
        <authorList>
            <consortium name="Ensembl"/>
        </authorList>
    </citation>
    <scope>IDENTIFICATION</scope>
</reference>
<keyword evidence="3 5" id="KW-0863">Zinc-finger</keyword>
<dbReference type="PANTHER" id="PTHR11224">
    <property type="entry name" value="MAKORIN-RELATED"/>
    <property type="match status" value="1"/>
</dbReference>
<keyword evidence="9" id="KW-1185">Reference proteome</keyword>
<keyword evidence="2" id="KW-0479">Metal-binding</keyword>
<dbReference type="Gene3D" id="3.30.40.10">
    <property type="entry name" value="Zinc/RING finger domain, C3HC4 (zinc finger)"/>
    <property type="match status" value="1"/>
</dbReference>
<name>A0A674MVM3_TAKRU</name>
<dbReference type="GO" id="GO:0061630">
    <property type="term" value="F:ubiquitin protein ligase activity"/>
    <property type="evidence" value="ECO:0007669"/>
    <property type="project" value="InterPro"/>
</dbReference>
<dbReference type="InParanoid" id="A0A674MVM3"/>
<evidence type="ECO:0000256" key="5">
    <source>
        <dbReference type="PROSITE-ProRule" id="PRU00175"/>
    </source>
</evidence>
<dbReference type="Proteomes" id="UP000005226">
    <property type="component" value="Chromosome 8"/>
</dbReference>
<dbReference type="Ensembl" id="ENSTRUT00000080595.1">
    <property type="protein sequence ID" value="ENSTRUP00000065259.1"/>
    <property type="gene ID" value="ENSTRUG00000028757.1"/>
</dbReference>
<feature type="compositionally biased region" description="Polar residues" evidence="6">
    <location>
        <begin position="22"/>
        <end position="42"/>
    </location>
</feature>
<evidence type="ECO:0000256" key="2">
    <source>
        <dbReference type="ARBA" id="ARBA00022723"/>
    </source>
</evidence>
<dbReference type="AlphaFoldDB" id="A0A674MVM3"/>
<evidence type="ECO:0000256" key="3">
    <source>
        <dbReference type="ARBA" id="ARBA00022771"/>
    </source>
</evidence>
<evidence type="ECO:0000259" key="7">
    <source>
        <dbReference type="PROSITE" id="PS50089"/>
    </source>
</evidence>
<dbReference type="PANTHER" id="PTHR11224:SF39">
    <property type="entry name" value="RING-TYPE E3 UBIQUITIN TRANSFERASE"/>
    <property type="match status" value="1"/>
</dbReference>
<evidence type="ECO:0000256" key="1">
    <source>
        <dbReference type="ARBA" id="ARBA00022679"/>
    </source>
</evidence>
<reference evidence="8 9" key="1">
    <citation type="journal article" date="2011" name="Genome Biol. Evol.">
        <title>Integration of the genetic map and genome assembly of fugu facilitates insights into distinct features of genome evolution in teleosts and mammals.</title>
        <authorList>
            <person name="Kai W."/>
            <person name="Kikuchi K."/>
            <person name="Tohari S."/>
            <person name="Chew A.K."/>
            <person name="Tay A."/>
            <person name="Fujiwara A."/>
            <person name="Hosoya S."/>
            <person name="Suetake H."/>
            <person name="Naruse K."/>
            <person name="Brenner S."/>
            <person name="Suzuki Y."/>
            <person name="Venkatesh B."/>
        </authorList>
    </citation>
    <scope>NUCLEOTIDE SEQUENCE [LARGE SCALE GENOMIC DNA]</scope>
</reference>
<dbReference type="GO" id="GO:0008270">
    <property type="term" value="F:zinc ion binding"/>
    <property type="evidence" value="ECO:0007669"/>
    <property type="project" value="UniProtKB-KW"/>
</dbReference>
<protein>
    <submittedName>
        <fullName evidence="8">E3 ubiquitin-protein ligase makorin-1-like</fullName>
    </submittedName>
</protein>
<feature type="compositionally biased region" description="Basic and acidic residues" evidence="6">
    <location>
        <begin position="11"/>
        <end position="21"/>
    </location>
</feature>
<feature type="compositionally biased region" description="Polar residues" evidence="6">
    <location>
        <begin position="1"/>
        <end position="10"/>
    </location>
</feature>
<dbReference type="PROSITE" id="PS00518">
    <property type="entry name" value="ZF_RING_1"/>
    <property type="match status" value="1"/>
</dbReference>
<keyword evidence="1" id="KW-0808">Transferase</keyword>
<dbReference type="SMART" id="SM00184">
    <property type="entry name" value="RING"/>
    <property type="match status" value="1"/>
</dbReference>
<dbReference type="UniPathway" id="UPA00143"/>
<evidence type="ECO:0000256" key="4">
    <source>
        <dbReference type="ARBA" id="ARBA00022833"/>
    </source>
</evidence>
<dbReference type="Pfam" id="PF13639">
    <property type="entry name" value="zf-RING_2"/>
    <property type="match status" value="1"/>
</dbReference>
<dbReference type="InterPro" id="IPR001841">
    <property type="entry name" value="Znf_RING"/>
</dbReference>
<dbReference type="InterPro" id="IPR013083">
    <property type="entry name" value="Znf_RING/FYVE/PHD"/>
</dbReference>
<dbReference type="GeneTree" id="ENSGT00950000183077"/>
<evidence type="ECO:0000256" key="6">
    <source>
        <dbReference type="SAM" id="MobiDB-lite"/>
    </source>
</evidence>
<dbReference type="PROSITE" id="PS50089">
    <property type="entry name" value="ZF_RING_2"/>
    <property type="match status" value="1"/>
</dbReference>
<dbReference type="InterPro" id="IPR045072">
    <property type="entry name" value="MKRN-like"/>
</dbReference>
<sequence>MKLNPSVTTDKMSEPKVRDQQTPKTGSQGCHTGIKTTPTHGAQQGMGKGARNLRVVEPEADSTPETQLGCSTGTENSVVHQETGASLPMNEAASSSGEDNNADICGICIESIYEKGLPKQKTFGILPNCNHAFCELCLVTWRQMDGYSAAVVKGCPVCRVRSDFYLPSDSIVEGEEKEQLIKSTKQRCREDFCRFFNENGCCPFEEECGYTAARTRTIREEDKKDPRRRHYFVLIS</sequence>